<name>A0AC34FM05_9BILA</name>
<evidence type="ECO:0000313" key="2">
    <source>
        <dbReference type="WBParaSite" id="ES5_v2.g18175.t1"/>
    </source>
</evidence>
<evidence type="ECO:0000313" key="1">
    <source>
        <dbReference type="Proteomes" id="UP000887579"/>
    </source>
</evidence>
<accession>A0AC34FM05</accession>
<proteinExistence type="predicted"/>
<reference evidence="2" key="1">
    <citation type="submission" date="2022-11" db="UniProtKB">
        <authorList>
            <consortium name="WormBaseParasite"/>
        </authorList>
    </citation>
    <scope>IDENTIFICATION</scope>
</reference>
<sequence length="159" mass="18417">MRTRYDTCKERLEAIKFSLPKWCQILDGFETRTSSKVLTAFEMLSRHNIALNELSKKFPSELGTFSDDDDLAQRLSSESRYATQQQRLIKKIDEMREELKAKLPDSLDYSKITEINLECREKLANYRPQNIAAASRVPGVTPDVLITLLRYAKRAHVFT</sequence>
<protein>
    <submittedName>
        <fullName evidence="2">Uncharacterized protein</fullName>
    </submittedName>
</protein>
<dbReference type="Proteomes" id="UP000887579">
    <property type="component" value="Unplaced"/>
</dbReference>
<dbReference type="WBParaSite" id="ES5_v2.g18175.t1">
    <property type="protein sequence ID" value="ES5_v2.g18175.t1"/>
    <property type="gene ID" value="ES5_v2.g18175"/>
</dbReference>
<organism evidence="1 2">
    <name type="scientific">Panagrolaimus sp. ES5</name>
    <dbReference type="NCBI Taxonomy" id="591445"/>
    <lineage>
        <taxon>Eukaryota</taxon>
        <taxon>Metazoa</taxon>
        <taxon>Ecdysozoa</taxon>
        <taxon>Nematoda</taxon>
        <taxon>Chromadorea</taxon>
        <taxon>Rhabditida</taxon>
        <taxon>Tylenchina</taxon>
        <taxon>Panagrolaimomorpha</taxon>
        <taxon>Panagrolaimoidea</taxon>
        <taxon>Panagrolaimidae</taxon>
        <taxon>Panagrolaimus</taxon>
    </lineage>
</organism>